<feature type="signal peptide" evidence="2">
    <location>
        <begin position="1"/>
        <end position="24"/>
    </location>
</feature>
<sequence>MKKFTSFTAIFMMAMMAFTFTSCTDDDDIADTLWGVWEGDMHVWSEWNGQYYEAHESVIQFDRDPDYYATGTGYWVDYYSGDSGAPWDYFASHITWSVENGNIRIYSYEDDTNYYIFDYSLSNNYFTGTIESEWGDPMNFRLVKTVAPNWNDFEWGWDSWDDYYDPWYSSKGTRNGDNEKTRPTRHIGAKPDTNK</sequence>
<evidence type="ECO:0000256" key="1">
    <source>
        <dbReference type="SAM" id="MobiDB-lite"/>
    </source>
</evidence>
<proteinExistence type="predicted"/>
<organism evidence="3 4">
    <name type="scientific">Marseilla massiliensis</name>
    <dbReference type="NCBI Taxonomy" id="1841864"/>
    <lineage>
        <taxon>Bacteria</taxon>
        <taxon>Pseudomonadati</taxon>
        <taxon>Bacteroidota</taxon>
        <taxon>Bacteroidia</taxon>
        <taxon>Bacteroidales</taxon>
        <taxon>Prevotellaceae</taxon>
        <taxon>Marseilla</taxon>
    </lineage>
</organism>
<evidence type="ECO:0000256" key="2">
    <source>
        <dbReference type="SAM" id="SignalP"/>
    </source>
</evidence>
<evidence type="ECO:0000313" key="4">
    <source>
        <dbReference type="Proteomes" id="UP000706891"/>
    </source>
</evidence>
<evidence type="ECO:0000313" key="3">
    <source>
        <dbReference type="EMBL" id="MBM6673527.1"/>
    </source>
</evidence>
<keyword evidence="3" id="KW-0675">Receptor</keyword>
<dbReference type="Proteomes" id="UP000706891">
    <property type="component" value="Unassembled WGS sequence"/>
</dbReference>
<keyword evidence="4" id="KW-1185">Reference proteome</keyword>
<protein>
    <submittedName>
        <fullName evidence="3">Hepatitis A virus cellular receptor 1</fullName>
    </submittedName>
</protein>
<comment type="caution">
    <text evidence="3">The sequence shown here is derived from an EMBL/GenBank/DDBJ whole genome shotgun (WGS) entry which is preliminary data.</text>
</comment>
<reference evidence="3" key="2">
    <citation type="journal article" date="2021" name="Sci. Rep.">
        <title>The distribution of antibiotic resistance genes in chicken gut microbiota commensals.</title>
        <authorList>
            <person name="Juricova H."/>
            <person name="Matiasovicova J."/>
            <person name="Kubasova T."/>
            <person name="Cejkova D."/>
            <person name="Rychlik I."/>
        </authorList>
    </citation>
    <scope>NUCLEOTIDE SEQUENCE</scope>
    <source>
        <strain evidence="3">An824</strain>
    </source>
</reference>
<gene>
    <name evidence="3" type="ORF">H6A34_06525</name>
</gene>
<feature type="region of interest" description="Disordered" evidence="1">
    <location>
        <begin position="174"/>
        <end position="195"/>
    </location>
</feature>
<keyword evidence="2" id="KW-0732">Signal</keyword>
<dbReference type="RefSeq" id="WP_205104280.1">
    <property type="nucleotide sequence ID" value="NZ_JACJJG010000025.1"/>
</dbReference>
<dbReference type="EMBL" id="JACJJG010000025">
    <property type="protein sequence ID" value="MBM6673527.1"/>
    <property type="molecule type" value="Genomic_DNA"/>
</dbReference>
<name>A0A939B7F5_9BACT</name>
<reference evidence="3" key="1">
    <citation type="submission" date="2020-08" db="EMBL/GenBank/DDBJ databases">
        <authorList>
            <person name="Cejkova D."/>
            <person name="Kubasova T."/>
            <person name="Jahodarova E."/>
            <person name="Rychlik I."/>
        </authorList>
    </citation>
    <scope>NUCLEOTIDE SEQUENCE</scope>
    <source>
        <strain evidence="3">An824</strain>
    </source>
</reference>
<dbReference type="AlphaFoldDB" id="A0A939B7F5"/>
<feature type="chain" id="PRO_5036782932" evidence="2">
    <location>
        <begin position="25"/>
        <end position="195"/>
    </location>
</feature>
<dbReference type="PROSITE" id="PS51257">
    <property type="entry name" value="PROKAR_LIPOPROTEIN"/>
    <property type="match status" value="1"/>
</dbReference>
<accession>A0A939B7F5</accession>